<dbReference type="PANTHER" id="PTHR10029:SF3">
    <property type="entry name" value="ACYLPHOSPHATASE-RELATED"/>
    <property type="match status" value="1"/>
</dbReference>
<dbReference type="EC" id="3.6.1.7" evidence="2 5"/>
<keyword evidence="10" id="KW-1185">Reference proteome</keyword>
<name>A0ABR1KJV3_9PEZI</name>
<sequence length="101" mass="11217">MHRLFSTTRIMSKRISFQVSGRVQGVFFRAFTIEQANAINVTGWVKNAADGTVVGEAQGTDDQLSRFVQQLNQGPPASSVERVVKSEIEVRSGESGFEKRR</sequence>
<evidence type="ECO:0000313" key="10">
    <source>
        <dbReference type="Proteomes" id="UP001363622"/>
    </source>
</evidence>
<evidence type="ECO:0000256" key="4">
    <source>
        <dbReference type="ARBA" id="ARBA00047645"/>
    </source>
</evidence>
<feature type="active site" evidence="5">
    <location>
        <position position="29"/>
    </location>
</feature>
<comment type="caution">
    <text evidence="9">The sequence shown here is derived from an EMBL/GenBank/DDBJ whole genome shotgun (WGS) entry which is preliminary data.</text>
</comment>
<proteinExistence type="inferred from homology"/>
<evidence type="ECO:0000256" key="2">
    <source>
        <dbReference type="ARBA" id="ARBA00012150"/>
    </source>
</evidence>
<dbReference type="Proteomes" id="UP001363622">
    <property type="component" value="Unassembled WGS sequence"/>
</dbReference>
<feature type="active site" evidence="5">
    <location>
        <position position="47"/>
    </location>
</feature>
<evidence type="ECO:0000313" key="9">
    <source>
        <dbReference type="EMBL" id="KAK7513174.1"/>
    </source>
</evidence>
<reference evidence="9 10" key="1">
    <citation type="submission" date="2024-04" db="EMBL/GenBank/DDBJ databases">
        <title>Phyllosticta paracitricarpa is synonymous to the EU quarantine fungus P. citricarpa based on phylogenomic analyses.</title>
        <authorList>
            <consortium name="Lawrence Berkeley National Laboratory"/>
            <person name="Van Ingen-Buijs V.A."/>
            <person name="Van Westerhoven A.C."/>
            <person name="Haridas S."/>
            <person name="Skiadas P."/>
            <person name="Martin F."/>
            <person name="Groenewald J.Z."/>
            <person name="Crous P.W."/>
            <person name="Seidl M.F."/>
        </authorList>
    </citation>
    <scope>NUCLEOTIDE SEQUENCE [LARGE SCALE GENOMIC DNA]</scope>
    <source>
        <strain evidence="9 10">CBS 123371</strain>
    </source>
</reference>
<dbReference type="Gene3D" id="3.30.70.100">
    <property type="match status" value="1"/>
</dbReference>
<evidence type="ECO:0000256" key="5">
    <source>
        <dbReference type="PROSITE-ProRule" id="PRU00520"/>
    </source>
</evidence>
<dbReference type="Pfam" id="PF00708">
    <property type="entry name" value="Acylphosphatase"/>
    <property type="match status" value="1"/>
</dbReference>
<dbReference type="PRINTS" id="PR00112">
    <property type="entry name" value="ACYLPHPHTASE"/>
</dbReference>
<evidence type="ECO:0000259" key="8">
    <source>
        <dbReference type="PROSITE" id="PS51160"/>
    </source>
</evidence>
<dbReference type="InterPro" id="IPR020456">
    <property type="entry name" value="Acylphosphatase"/>
</dbReference>
<dbReference type="InterPro" id="IPR001792">
    <property type="entry name" value="Acylphosphatase-like_dom"/>
</dbReference>
<dbReference type="PROSITE" id="PS00150">
    <property type="entry name" value="ACYLPHOSPHATASE_1"/>
    <property type="match status" value="1"/>
</dbReference>
<gene>
    <name evidence="9" type="ORF">IWZ03DRAFT_385058</name>
</gene>
<accession>A0ABR1KJV3</accession>
<dbReference type="EMBL" id="JBBPHU010000010">
    <property type="protein sequence ID" value="KAK7513174.1"/>
    <property type="molecule type" value="Genomic_DNA"/>
</dbReference>
<dbReference type="PROSITE" id="PS51160">
    <property type="entry name" value="ACYLPHOSPHATASE_3"/>
    <property type="match status" value="1"/>
</dbReference>
<protein>
    <recommendedName>
        <fullName evidence="2 5">Acylphosphatase</fullName>
        <ecNumber evidence="2 5">3.6.1.7</ecNumber>
    </recommendedName>
</protein>
<comment type="catalytic activity">
    <reaction evidence="4 5 6">
        <text>an acyl phosphate + H2O = a carboxylate + phosphate + H(+)</text>
        <dbReference type="Rhea" id="RHEA:14965"/>
        <dbReference type="ChEBI" id="CHEBI:15377"/>
        <dbReference type="ChEBI" id="CHEBI:15378"/>
        <dbReference type="ChEBI" id="CHEBI:29067"/>
        <dbReference type="ChEBI" id="CHEBI:43474"/>
        <dbReference type="ChEBI" id="CHEBI:59918"/>
        <dbReference type="EC" id="3.6.1.7"/>
    </reaction>
</comment>
<evidence type="ECO:0000256" key="1">
    <source>
        <dbReference type="ARBA" id="ARBA00005614"/>
    </source>
</evidence>
<dbReference type="SUPFAM" id="SSF54975">
    <property type="entry name" value="Acylphosphatase/BLUF domain-like"/>
    <property type="match status" value="1"/>
</dbReference>
<evidence type="ECO:0000256" key="6">
    <source>
        <dbReference type="RuleBase" id="RU000553"/>
    </source>
</evidence>
<organism evidence="9 10">
    <name type="scientific">Phyllosticta citriasiana</name>
    <dbReference type="NCBI Taxonomy" id="595635"/>
    <lineage>
        <taxon>Eukaryota</taxon>
        <taxon>Fungi</taxon>
        <taxon>Dikarya</taxon>
        <taxon>Ascomycota</taxon>
        <taxon>Pezizomycotina</taxon>
        <taxon>Dothideomycetes</taxon>
        <taxon>Dothideomycetes incertae sedis</taxon>
        <taxon>Botryosphaeriales</taxon>
        <taxon>Phyllostictaceae</taxon>
        <taxon>Phyllosticta</taxon>
    </lineage>
</organism>
<dbReference type="PROSITE" id="PS00151">
    <property type="entry name" value="ACYLPHOSPHATASE_2"/>
    <property type="match status" value="1"/>
</dbReference>
<feature type="domain" description="Acylphosphatase-like" evidence="8">
    <location>
        <begin position="14"/>
        <end position="101"/>
    </location>
</feature>
<dbReference type="InterPro" id="IPR017968">
    <property type="entry name" value="Acylphosphatase_CS"/>
</dbReference>
<keyword evidence="3 5" id="KW-0378">Hydrolase</keyword>
<comment type="similarity">
    <text evidence="1 7">Belongs to the acylphosphatase family.</text>
</comment>
<dbReference type="PANTHER" id="PTHR10029">
    <property type="entry name" value="ACYLPHOSPHATASE"/>
    <property type="match status" value="1"/>
</dbReference>
<dbReference type="InterPro" id="IPR036046">
    <property type="entry name" value="Acylphosphatase-like_dom_sf"/>
</dbReference>
<evidence type="ECO:0000256" key="7">
    <source>
        <dbReference type="RuleBase" id="RU004168"/>
    </source>
</evidence>
<evidence type="ECO:0000256" key="3">
    <source>
        <dbReference type="ARBA" id="ARBA00022801"/>
    </source>
</evidence>